<accession>A0A0H5P4B7</accession>
<sequence length="95" mass="10136">MILELLAQTPGTPTGPEFGKASPLGLAIVLLLLVGTFLLVRSMNRHLKNLPPTFEPEHPEPDQAADEGTDPGAVRLEDTAEPDTGTDRSPKPDRG</sequence>
<evidence type="ECO:0000313" key="3">
    <source>
        <dbReference type="EMBL" id="CRY82675.1"/>
    </source>
</evidence>
<protein>
    <submittedName>
        <fullName evidence="3">Uncharacterized protein</fullName>
    </submittedName>
</protein>
<keyword evidence="3" id="KW-0614">Plasmid</keyword>
<feature type="compositionally biased region" description="Basic and acidic residues" evidence="1">
    <location>
        <begin position="85"/>
        <end position="95"/>
    </location>
</feature>
<dbReference type="RefSeq" id="WP_011211359.1">
    <property type="nucleotide sequence ID" value="NZ_CAACYE020000001.1"/>
</dbReference>
<name>A0A0H5P4B7_NOCFR</name>
<evidence type="ECO:0000313" key="4">
    <source>
        <dbReference type="Proteomes" id="UP000057820"/>
    </source>
</evidence>
<gene>
    <name evidence="3" type="ORF">ERS450000_05092</name>
</gene>
<feature type="transmembrane region" description="Helical" evidence="2">
    <location>
        <begin position="20"/>
        <end position="40"/>
    </location>
</feature>
<dbReference type="EMBL" id="LN868939">
    <property type="protein sequence ID" value="CRY82675.1"/>
    <property type="molecule type" value="Genomic_DNA"/>
</dbReference>
<keyword evidence="2" id="KW-0472">Membrane</keyword>
<dbReference type="Proteomes" id="UP000057820">
    <property type="component" value="Plasmid 2"/>
</dbReference>
<evidence type="ECO:0000256" key="1">
    <source>
        <dbReference type="SAM" id="MobiDB-lite"/>
    </source>
</evidence>
<organism evidence="3 4">
    <name type="scientific">Nocardia farcinica</name>
    <dbReference type="NCBI Taxonomy" id="37329"/>
    <lineage>
        <taxon>Bacteria</taxon>
        <taxon>Bacillati</taxon>
        <taxon>Actinomycetota</taxon>
        <taxon>Actinomycetes</taxon>
        <taxon>Mycobacteriales</taxon>
        <taxon>Nocardiaceae</taxon>
        <taxon>Nocardia</taxon>
    </lineage>
</organism>
<dbReference type="OMA" id="QDEPRET"/>
<dbReference type="KEGG" id="nfr:ERS450000_05092"/>
<proteinExistence type="predicted"/>
<evidence type="ECO:0000256" key="2">
    <source>
        <dbReference type="SAM" id="Phobius"/>
    </source>
</evidence>
<dbReference type="AlphaFoldDB" id="A0A0H5P4B7"/>
<keyword evidence="2" id="KW-1133">Transmembrane helix</keyword>
<feature type="region of interest" description="Disordered" evidence="1">
    <location>
        <begin position="48"/>
        <end position="95"/>
    </location>
</feature>
<reference evidence="4" key="1">
    <citation type="submission" date="2015-03" db="EMBL/GenBank/DDBJ databases">
        <authorList>
            <consortium name="Pathogen Informatics"/>
        </authorList>
    </citation>
    <scope>NUCLEOTIDE SEQUENCE [LARGE SCALE GENOMIC DNA]</scope>
    <source>
        <strain evidence="4">NCTC11134</strain>
        <plasmid evidence="4">2</plasmid>
    </source>
</reference>
<dbReference type="GeneID" id="61135420"/>
<geneLocation type="plasmid" evidence="3">
    <name>2</name>
</geneLocation>
<keyword evidence="2" id="KW-0812">Transmembrane</keyword>